<dbReference type="PROSITE" id="PS00125">
    <property type="entry name" value="SER_THR_PHOSPHATASE"/>
    <property type="match status" value="1"/>
</dbReference>
<proteinExistence type="inferred from homology"/>
<evidence type="ECO:0000256" key="1">
    <source>
        <dbReference type="ARBA" id="ARBA00001947"/>
    </source>
</evidence>
<dbReference type="EMBL" id="JANBQB010000018">
    <property type="protein sequence ID" value="KAJ1984469.1"/>
    <property type="molecule type" value="Genomic_DNA"/>
</dbReference>
<comment type="cofactor">
    <cofactor evidence="2">
        <name>Fe(3+)</name>
        <dbReference type="ChEBI" id="CHEBI:29034"/>
    </cofactor>
</comment>
<evidence type="ECO:0000256" key="3">
    <source>
        <dbReference type="ARBA" id="ARBA00009905"/>
    </source>
</evidence>
<dbReference type="Gene3D" id="3.60.21.10">
    <property type="match status" value="1"/>
</dbReference>
<dbReference type="InterPro" id="IPR043360">
    <property type="entry name" value="PP2B"/>
</dbReference>
<comment type="catalytic activity">
    <reaction evidence="11">
        <text>O-phospho-L-seryl-[protein] + H2O = L-seryl-[protein] + phosphate</text>
        <dbReference type="Rhea" id="RHEA:20629"/>
        <dbReference type="Rhea" id="RHEA-COMP:9863"/>
        <dbReference type="Rhea" id="RHEA-COMP:11604"/>
        <dbReference type="ChEBI" id="CHEBI:15377"/>
        <dbReference type="ChEBI" id="CHEBI:29999"/>
        <dbReference type="ChEBI" id="CHEBI:43474"/>
        <dbReference type="ChEBI" id="CHEBI:83421"/>
        <dbReference type="EC" id="3.1.3.16"/>
    </reaction>
</comment>
<dbReference type="InterPro" id="IPR004843">
    <property type="entry name" value="Calcineurin-like_PHP"/>
</dbReference>
<keyword evidence="9" id="KW-0904">Protein phosphatase</keyword>
<dbReference type="GO" id="GO:0033192">
    <property type="term" value="F:calmodulin-dependent protein phosphatase activity"/>
    <property type="evidence" value="ECO:0007669"/>
    <property type="project" value="InterPro"/>
</dbReference>
<evidence type="ECO:0000256" key="10">
    <source>
        <dbReference type="ARBA" id="ARBA00023004"/>
    </source>
</evidence>
<evidence type="ECO:0000256" key="4">
    <source>
        <dbReference type="ARBA" id="ARBA00011112"/>
    </source>
</evidence>
<dbReference type="GO" id="GO:0097720">
    <property type="term" value="P:calcineurin-mediated signaling"/>
    <property type="evidence" value="ECO:0007669"/>
    <property type="project" value="InterPro"/>
</dbReference>
<evidence type="ECO:0000256" key="8">
    <source>
        <dbReference type="ARBA" id="ARBA00022860"/>
    </source>
</evidence>
<accession>A0A9W8B6A5</accession>
<evidence type="ECO:0000313" key="17">
    <source>
        <dbReference type="Proteomes" id="UP001151582"/>
    </source>
</evidence>
<dbReference type="GO" id="GO:0046872">
    <property type="term" value="F:metal ion binding"/>
    <property type="evidence" value="ECO:0007669"/>
    <property type="project" value="UniProtKB-KW"/>
</dbReference>
<keyword evidence="7" id="KW-0862">Zinc</keyword>
<dbReference type="AlphaFoldDB" id="A0A9W8B6A5"/>
<reference evidence="16" key="1">
    <citation type="submission" date="2022-07" db="EMBL/GenBank/DDBJ databases">
        <title>Phylogenomic reconstructions and comparative analyses of Kickxellomycotina fungi.</title>
        <authorList>
            <person name="Reynolds N.K."/>
            <person name="Stajich J.E."/>
            <person name="Barry K."/>
            <person name="Grigoriev I.V."/>
            <person name="Crous P."/>
            <person name="Smith M.E."/>
        </authorList>
    </citation>
    <scope>NUCLEOTIDE SEQUENCE</scope>
    <source>
        <strain evidence="16">RSA 567</strain>
    </source>
</reference>
<dbReference type="PANTHER" id="PTHR45673">
    <property type="entry name" value="SERINE/THREONINE-PROTEIN PHOSPHATASE 2B CATALYTIC SUBUNIT 1-RELATED"/>
    <property type="match status" value="1"/>
</dbReference>
<sequence>MASTDTQVPTQQRSSVTIQLESDDAGPPVSTTERVMKQVPEPHRFTPTSEQFFDPQDATKLNVPFLRDFFVGEGRLSEDQALWIIEHATDVLRAEPNLIEVAAPVTICGDVHGQYYDLVKLFHVGGPLPETNYLFLGDYVDRGQFSIECLLYLWALKICYPDRIHLLRGNHECRHLTQHFTFKLECKRKYSERVYDACVASFCALPLACLVNEKFICIHGGISPSLHTLDDIRNLDRFQEPPHHGLMCDLLWADPIEDFGHELITSSFTHNTARGCSYFYTFKAVCTFLERNNLLSLIRAHEAQDHGYRMYRKNKATGFPVVITIFSAPNYLDVYNNKAAILKYDTNLMNIRHFNSSPHPYCLPNFLDVFTWSLPFMGEKITEMLLAILNVCSKEELLSTDGAAALPDMDVDSTELNRRLAIRNKILAVGKMARVFSTLRSEAERVSELKNLLGSERLPSGCLSLGSQGLKRVITTFEEAKRLDLENERMPGSPSISAESSTLGDPSIPELPIDTPAVEQGQVHGQVRQALREAAEAEDCAAQAKRMCIDN</sequence>
<dbReference type="CDD" id="cd07416">
    <property type="entry name" value="MPP_PP2B"/>
    <property type="match status" value="1"/>
</dbReference>
<comment type="subunit">
    <text evidence="4">Composed of two components (A and B), the A component is the catalytic subunit and the B component confers calcium sensitivity.</text>
</comment>
<evidence type="ECO:0000256" key="6">
    <source>
        <dbReference type="ARBA" id="ARBA00022801"/>
    </source>
</evidence>
<dbReference type="SUPFAM" id="SSF56300">
    <property type="entry name" value="Metallo-dependent phosphatases"/>
    <property type="match status" value="1"/>
</dbReference>
<dbReference type="GO" id="GO:0005516">
    <property type="term" value="F:calmodulin binding"/>
    <property type="evidence" value="ECO:0007669"/>
    <property type="project" value="UniProtKB-KW"/>
</dbReference>
<gene>
    <name evidence="16" type="ORF">H4R34_000616</name>
</gene>
<comment type="cofactor">
    <cofactor evidence="1">
        <name>Zn(2+)</name>
        <dbReference type="ChEBI" id="CHEBI:29105"/>
    </cofactor>
</comment>
<dbReference type="EC" id="3.1.3.16" evidence="13"/>
<comment type="caution">
    <text evidence="16">The sequence shown here is derived from an EMBL/GenBank/DDBJ whole genome shotgun (WGS) entry which is preliminary data.</text>
</comment>
<evidence type="ECO:0000259" key="15">
    <source>
        <dbReference type="PROSITE" id="PS00125"/>
    </source>
</evidence>
<feature type="region of interest" description="Disordered" evidence="14">
    <location>
        <begin position="1"/>
        <end position="30"/>
    </location>
</feature>
<dbReference type="OrthoDB" id="5593063at2759"/>
<evidence type="ECO:0000256" key="14">
    <source>
        <dbReference type="SAM" id="MobiDB-lite"/>
    </source>
</evidence>
<keyword evidence="8" id="KW-0112">Calmodulin-binding</keyword>
<keyword evidence="17" id="KW-1185">Reference proteome</keyword>
<feature type="compositionally biased region" description="Polar residues" evidence="14">
    <location>
        <begin position="1"/>
        <end position="20"/>
    </location>
</feature>
<dbReference type="InterPro" id="IPR029052">
    <property type="entry name" value="Metallo-depent_PP-like"/>
</dbReference>
<dbReference type="SMART" id="SM00156">
    <property type="entry name" value="PP2Ac"/>
    <property type="match status" value="1"/>
</dbReference>
<evidence type="ECO:0000313" key="16">
    <source>
        <dbReference type="EMBL" id="KAJ1984469.1"/>
    </source>
</evidence>
<feature type="domain" description="Serine/threonine specific protein phosphatases" evidence="15">
    <location>
        <begin position="167"/>
        <end position="172"/>
    </location>
</feature>
<keyword evidence="5" id="KW-0479">Metal-binding</keyword>
<keyword evidence="6 13" id="KW-0378">Hydrolase</keyword>
<dbReference type="PRINTS" id="PR00114">
    <property type="entry name" value="STPHPHTASE"/>
</dbReference>
<organism evidence="16 17">
    <name type="scientific">Dimargaris verticillata</name>
    <dbReference type="NCBI Taxonomy" id="2761393"/>
    <lineage>
        <taxon>Eukaryota</taxon>
        <taxon>Fungi</taxon>
        <taxon>Fungi incertae sedis</taxon>
        <taxon>Zoopagomycota</taxon>
        <taxon>Kickxellomycotina</taxon>
        <taxon>Dimargaritomycetes</taxon>
        <taxon>Dimargaritales</taxon>
        <taxon>Dimargaritaceae</taxon>
        <taxon>Dimargaris</taxon>
    </lineage>
</organism>
<evidence type="ECO:0000256" key="2">
    <source>
        <dbReference type="ARBA" id="ARBA00001965"/>
    </source>
</evidence>
<keyword evidence="10" id="KW-0408">Iron</keyword>
<dbReference type="Proteomes" id="UP001151582">
    <property type="component" value="Unassembled WGS sequence"/>
</dbReference>
<dbReference type="InterPro" id="IPR006186">
    <property type="entry name" value="Ser/Thr-sp_prot-phosphatase"/>
</dbReference>
<dbReference type="Pfam" id="PF00149">
    <property type="entry name" value="Metallophos"/>
    <property type="match status" value="1"/>
</dbReference>
<evidence type="ECO:0000256" key="5">
    <source>
        <dbReference type="ARBA" id="ARBA00022723"/>
    </source>
</evidence>
<name>A0A9W8B6A5_9FUNG</name>
<dbReference type="InterPro" id="IPR041751">
    <property type="entry name" value="MPP_PP2B"/>
</dbReference>
<evidence type="ECO:0000256" key="7">
    <source>
        <dbReference type="ARBA" id="ARBA00022833"/>
    </source>
</evidence>
<evidence type="ECO:0000256" key="13">
    <source>
        <dbReference type="RuleBase" id="RU004273"/>
    </source>
</evidence>
<evidence type="ECO:0000256" key="9">
    <source>
        <dbReference type="ARBA" id="ARBA00022912"/>
    </source>
</evidence>
<protein>
    <recommendedName>
        <fullName evidence="13">Serine/threonine-protein phosphatase</fullName>
        <ecNumber evidence="13">3.1.3.16</ecNumber>
    </recommendedName>
</protein>
<comment type="catalytic activity">
    <reaction evidence="12 13">
        <text>O-phospho-L-threonyl-[protein] + H2O = L-threonyl-[protein] + phosphate</text>
        <dbReference type="Rhea" id="RHEA:47004"/>
        <dbReference type="Rhea" id="RHEA-COMP:11060"/>
        <dbReference type="Rhea" id="RHEA-COMP:11605"/>
        <dbReference type="ChEBI" id="CHEBI:15377"/>
        <dbReference type="ChEBI" id="CHEBI:30013"/>
        <dbReference type="ChEBI" id="CHEBI:43474"/>
        <dbReference type="ChEBI" id="CHEBI:61977"/>
        <dbReference type="EC" id="3.1.3.16"/>
    </reaction>
</comment>
<evidence type="ECO:0000256" key="12">
    <source>
        <dbReference type="ARBA" id="ARBA00048336"/>
    </source>
</evidence>
<comment type="similarity">
    <text evidence="3">Belongs to the PPP phosphatase family. PP-2B subfamily.</text>
</comment>
<evidence type="ECO:0000256" key="11">
    <source>
        <dbReference type="ARBA" id="ARBA00047761"/>
    </source>
</evidence>